<feature type="domain" description="PIN" evidence="7">
    <location>
        <begin position="2"/>
        <end position="126"/>
    </location>
</feature>
<reference evidence="9" key="1">
    <citation type="submission" date="2021-11" db="EMBL/GenBank/DDBJ databases">
        <title>Cultivation dependent microbiological survey of springs from the worlds oldest radium mine currently devoted to the extraction of radon-saturated water.</title>
        <authorList>
            <person name="Kapinusova G."/>
            <person name="Smrhova T."/>
            <person name="Strejcek M."/>
            <person name="Suman J."/>
            <person name="Jani K."/>
            <person name="Pajer P."/>
            <person name="Uhlik O."/>
        </authorList>
    </citation>
    <scope>NUCLEOTIDE SEQUENCE [LARGE SCALE GENOMIC DNA]</scope>
    <source>
        <strain evidence="9">J379</strain>
    </source>
</reference>
<keyword evidence="1 6" id="KW-1277">Toxin-antitoxin system</keyword>
<dbReference type="Gene3D" id="3.40.50.1010">
    <property type="entry name" value="5'-nuclease"/>
    <property type="match status" value="1"/>
</dbReference>
<accession>A0ABY5PGQ9</accession>
<evidence type="ECO:0000256" key="3">
    <source>
        <dbReference type="ARBA" id="ARBA00022723"/>
    </source>
</evidence>
<keyword evidence="4 6" id="KW-0378">Hydrolase</keyword>
<dbReference type="RefSeq" id="WP_353864370.1">
    <property type="nucleotide sequence ID" value="NZ_CP088295.1"/>
</dbReference>
<dbReference type="PANTHER" id="PTHR38826">
    <property type="entry name" value="RIBONUCLEASE VAPC13"/>
    <property type="match status" value="1"/>
</dbReference>
<evidence type="ECO:0000259" key="7">
    <source>
        <dbReference type="Pfam" id="PF01850"/>
    </source>
</evidence>
<dbReference type="HAMAP" id="MF_00265">
    <property type="entry name" value="VapC_Nob1"/>
    <property type="match status" value="1"/>
</dbReference>
<dbReference type="EMBL" id="CP088295">
    <property type="protein sequence ID" value="UUY03871.1"/>
    <property type="molecule type" value="Genomic_DNA"/>
</dbReference>
<evidence type="ECO:0000256" key="1">
    <source>
        <dbReference type="ARBA" id="ARBA00022649"/>
    </source>
</evidence>
<dbReference type="InterPro" id="IPR002716">
    <property type="entry name" value="PIN_dom"/>
</dbReference>
<evidence type="ECO:0000313" key="8">
    <source>
        <dbReference type="EMBL" id="UUY03871.1"/>
    </source>
</evidence>
<keyword evidence="5 6" id="KW-0460">Magnesium</keyword>
<dbReference type="InterPro" id="IPR022907">
    <property type="entry name" value="VapC_family"/>
</dbReference>
<evidence type="ECO:0000313" key="9">
    <source>
        <dbReference type="Proteomes" id="UP001058860"/>
    </source>
</evidence>
<comment type="cofactor">
    <cofactor evidence="6">
        <name>Mg(2+)</name>
        <dbReference type="ChEBI" id="CHEBI:18420"/>
    </cofactor>
</comment>
<gene>
    <name evidence="6" type="primary">vapC</name>
    <name evidence="8" type="ORF">LRS13_24985</name>
</gene>
<dbReference type="InterPro" id="IPR052106">
    <property type="entry name" value="PINc/VapC_TA"/>
</dbReference>
<evidence type="ECO:0000256" key="5">
    <source>
        <dbReference type="ARBA" id="ARBA00022842"/>
    </source>
</evidence>
<keyword evidence="6" id="KW-0800">Toxin</keyword>
<keyword evidence="2 6" id="KW-0540">Nuclease</keyword>
<name>A0ABY5PGQ9_9ACTN</name>
<sequence length="143" mass="15331">MIVLDTTVLVYALGRDHALRDPCRTLIEAISDGRIDATTTPEVIQEFAHVRARRTDRRDAARTATDYAELLDPLVTVQRQHLLAGLTLFERHDALGAFDAVLCALALESGADAVVSADRAFAAVPGLHHVVPDTGGVAQLLGP</sequence>
<dbReference type="InterPro" id="IPR029060">
    <property type="entry name" value="PIN-like_dom_sf"/>
</dbReference>
<dbReference type="SUPFAM" id="SSF88723">
    <property type="entry name" value="PIN domain-like"/>
    <property type="match status" value="1"/>
</dbReference>
<evidence type="ECO:0000256" key="6">
    <source>
        <dbReference type="HAMAP-Rule" id="MF_00265"/>
    </source>
</evidence>
<feature type="binding site" evidence="6">
    <location>
        <position position="99"/>
    </location>
    <ligand>
        <name>Mg(2+)</name>
        <dbReference type="ChEBI" id="CHEBI:18420"/>
    </ligand>
</feature>
<comment type="similarity">
    <text evidence="6">Belongs to the PINc/VapC protein family.</text>
</comment>
<dbReference type="EC" id="3.1.-.-" evidence="6"/>
<evidence type="ECO:0000256" key="4">
    <source>
        <dbReference type="ARBA" id="ARBA00022801"/>
    </source>
</evidence>
<dbReference type="Proteomes" id="UP001058860">
    <property type="component" value="Chromosome"/>
</dbReference>
<feature type="binding site" evidence="6">
    <location>
        <position position="5"/>
    </location>
    <ligand>
        <name>Mg(2+)</name>
        <dbReference type="ChEBI" id="CHEBI:18420"/>
    </ligand>
</feature>
<evidence type="ECO:0000256" key="2">
    <source>
        <dbReference type="ARBA" id="ARBA00022722"/>
    </source>
</evidence>
<dbReference type="Pfam" id="PF01850">
    <property type="entry name" value="PIN"/>
    <property type="match status" value="1"/>
</dbReference>
<protein>
    <recommendedName>
        <fullName evidence="6">Ribonuclease VapC</fullName>
        <shortName evidence="6">RNase VapC</shortName>
        <ecNumber evidence="6">3.1.-.-</ecNumber>
    </recommendedName>
    <alternativeName>
        <fullName evidence="6">Toxin VapC</fullName>
    </alternativeName>
</protein>
<dbReference type="PANTHER" id="PTHR38826:SF5">
    <property type="entry name" value="RIBONUCLEASE VAPC13"/>
    <property type="match status" value="1"/>
</dbReference>
<keyword evidence="3 6" id="KW-0479">Metal-binding</keyword>
<keyword evidence="9" id="KW-1185">Reference proteome</keyword>
<proteinExistence type="inferred from homology"/>
<organism evidence="8 9">
    <name type="scientific">Svornostia abyssi</name>
    <dbReference type="NCBI Taxonomy" id="2898438"/>
    <lineage>
        <taxon>Bacteria</taxon>
        <taxon>Bacillati</taxon>
        <taxon>Actinomycetota</taxon>
        <taxon>Thermoleophilia</taxon>
        <taxon>Solirubrobacterales</taxon>
        <taxon>Baekduiaceae</taxon>
        <taxon>Svornostia</taxon>
    </lineage>
</organism>
<comment type="function">
    <text evidence="6">Toxic component of a toxin-antitoxin (TA) system. An RNase.</text>
</comment>